<protein>
    <submittedName>
        <fullName evidence="2">Uncharacterized protein</fullName>
    </submittedName>
</protein>
<accession>A0A5C6FMI3</accession>
<dbReference type="OrthoDB" id="292243at2"/>
<dbReference type="RefSeq" id="WP_146454708.1">
    <property type="nucleotide sequence ID" value="NZ_SJPW01000001.1"/>
</dbReference>
<feature type="signal peptide" evidence="1">
    <location>
        <begin position="1"/>
        <end position="27"/>
    </location>
</feature>
<dbReference type="Proteomes" id="UP000318288">
    <property type="component" value="Unassembled WGS sequence"/>
</dbReference>
<keyword evidence="3" id="KW-1185">Reference proteome</keyword>
<keyword evidence="1" id="KW-0732">Signal</keyword>
<dbReference type="AlphaFoldDB" id="A0A5C6FMI3"/>
<comment type="caution">
    <text evidence="2">The sequence shown here is derived from an EMBL/GenBank/DDBJ whole genome shotgun (WGS) entry which is preliminary data.</text>
</comment>
<dbReference type="EMBL" id="SJPW01000001">
    <property type="protein sequence ID" value="TWU60712.1"/>
    <property type="molecule type" value="Genomic_DNA"/>
</dbReference>
<sequence length="397" mass="41968" precursor="true">MIHRICQRIRRIALAALVAGSTVAATAGDVARADQFSDSGYKVPVPGMMHTDRSNHSLDDDEAASIGQPSVCCPVELSGTEELCGWVEAPAGDFATHDSCPVPRQADPVTETSGLTVAALATTAVAATGIQVQQFVEPFAMVGPYVEGSLASVEKLQAWFSDFVSDAQSQSLADAVAAKGLARKKCPTPFAGNRPFGCFAQKGSDTSFPLIPKSPAIEIQPIDPLIGGSVFVATIEEDYFAYDWSKRDLKRWSMFSAATSRSFCLRNDKALTVDSMLEQAFADELMDSCFASTASSIQSSPDCLIDQVAGNFQSAVRSFEVASLESPAAIGRVLASMFKSTGTVAKAAIETVAKWMPPTDDQPSDAGAKLLARAELDDAVPAIATRPVIQGATNLVR</sequence>
<gene>
    <name evidence="2" type="ORF">Poly51_09930</name>
</gene>
<evidence type="ECO:0000313" key="2">
    <source>
        <dbReference type="EMBL" id="TWU60712.1"/>
    </source>
</evidence>
<evidence type="ECO:0000256" key="1">
    <source>
        <dbReference type="SAM" id="SignalP"/>
    </source>
</evidence>
<name>A0A5C6FMI3_9BACT</name>
<organism evidence="2 3">
    <name type="scientific">Rubripirellula tenax</name>
    <dbReference type="NCBI Taxonomy" id="2528015"/>
    <lineage>
        <taxon>Bacteria</taxon>
        <taxon>Pseudomonadati</taxon>
        <taxon>Planctomycetota</taxon>
        <taxon>Planctomycetia</taxon>
        <taxon>Pirellulales</taxon>
        <taxon>Pirellulaceae</taxon>
        <taxon>Rubripirellula</taxon>
    </lineage>
</organism>
<evidence type="ECO:0000313" key="3">
    <source>
        <dbReference type="Proteomes" id="UP000318288"/>
    </source>
</evidence>
<reference evidence="2 3" key="1">
    <citation type="submission" date="2019-02" db="EMBL/GenBank/DDBJ databases">
        <title>Deep-cultivation of Planctomycetes and their phenomic and genomic characterization uncovers novel biology.</title>
        <authorList>
            <person name="Wiegand S."/>
            <person name="Jogler M."/>
            <person name="Boedeker C."/>
            <person name="Pinto D."/>
            <person name="Vollmers J."/>
            <person name="Rivas-Marin E."/>
            <person name="Kohn T."/>
            <person name="Peeters S.H."/>
            <person name="Heuer A."/>
            <person name="Rast P."/>
            <person name="Oberbeckmann S."/>
            <person name="Bunk B."/>
            <person name="Jeske O."/>
            <person name="Meyerdierks A."/>
            <person name="Storesund J.E."/>
            <person name="Kallscheuer N."/>
            <person name="Luecker S."/>
            <person name="Lage O.M."/>
            <person name="Pohl T."/>
            <person name="Merkel B.J."/>
            <person name="Hornburger P."/>
            <person name="Mueller R.-W."/>
            <person name="Bruemmer F."/>
            <person name="Labrenz M."/>
            <person name="Spormann A.M."/>
            <person name="Op Den Camp H."/>
            <person name="Overmann J."/>
            <person name="Amann R."/>
            <person name="Jetten M.S.M."/>
            <person name="Mascher T."/>
            <person name="Medema M.H."/>
            <person name="Devos D.P."/>
            <person name="Kaster A.-K."/>
            <person name="Ovreas L."/>
            <person name="Rohde M."/>
            <person name="Galperin M.Y."/>
            <person name="Jogler C."/>
        </authorList>
    </citation>
    <scope>NUCLEOTIDE SEQUENCE [LARGE SCALE GENOMIC DNA]</scope>
    <source>
        <strain evidence="2 3">Poly51</strain>
    </source>
</reference>
<feature type="chain" id="PRO_5023038121" evidence="1">
    <location>
        <begin position="28"/>
        <end position="397"/>
    </location>
</feature>
<proteinExistence type="predicted"/>